<evidence type="ECO:0000256" key="1">
    <source>
        <dbReference type="ARBA" id="ARBA00004196"/>
    </source>
</evidence>
<evidence type="ECO:0000313" key="8">
    <source>
        <dbReference type="EMBL" id="GIN20338.1"/>
    </source>
</evidence>
<dbReference type="Proteomes" id="UP000680279">
    <property type="component" value="Unassembled WGS sequence"/>
</dbReference>
<evidence type="ECO:0000256" key="2">
    <source>
        <dbReference type="ARBA" id="ARBA00023054"/>
    </source>
</evidence>
<dbReference type="InterPro" id="IPR058639">
    <property type="entry name" value="BSH_YknX-like"/>
</dbReference>
<sequence length="424" mass="48154">MAMNKWLRLLVVIGITVFLTANIVLIGRENSKVSRVNHITDWSLIRKTDIVHSMPVDGVITEAERHYVMADKDETIKEFYVNEGDSVEAGTPLFAYQGEKIDNLAAQLNAEIESLHSKKNSIQILINNLKSMPPPVSSRPTYTDSYYNIDSDTDYNDPQPLPETYQDFNQAEWQQTIDKEIGEKTLEMEKIEADIKKLEKQRDTFLIDKEKLSITSPIAGIIKEINPDSNKIMTIASNETVLKGELNEEQLGKVNEGMKVKVLSHLFEGRLTGEISQIVKLPSDNPDHKNKSLYPFMVTFEKENKDVHIGYHVTADIILEEANNVPAIFGKSVRDEDEKSYIWILNEKGLTEEREIATGLNVGNLYSITKGAQEGELYVTDQRDAVKQAPFITPLDVYQLNRTALKDITRKQVIKYILMGILQH</sequence>
<feature type="coiled-coil region" evidence="3">
    <location>
        <begin position="181"/>
        <end position="208"/>
    </location>
</feature>
<evidence type="ECO:0000256" key="3">
    <source>
        <dbReference type="SAM" id="Coils"/>
    </source>
</evidence>
<feature type="transmembrane region" description="Helical" evidence="4">
    <location>
        <begin position="6"/>
        <end position="25"/>
    </location>
</feature>
<evidence type="ECO:0000259" key="6">
    <source>
        <dbReference type="Pfam" id="PF25984"/>
    </source>
</evidence>
<keyword evidence="2 3" id="KW-0175">Coiled coil</keyword>
<feature type="domain" description="YknX-like beta-barrel" evidence="7">
    <location>
        <begin position="242"/>
        <end position="317"/>
    </location>
</feature>
<accession>A0ABQ4K661</accession>
<dbReference type="PANTHER" id="PTHR32347:SF14">
    <property type="entry name" value="EFFLUX SYSTEM COMPONENT YKNX-RELATED"/>
    <property type="match status" value="1"/>
</dbReference>
<dbReference type="Pfam" id="PF25990">
    <property type="entry name" value="Beta-barrel_YknX"/>
    <property type="match status" value="1"/>
</dbReference>
<comment type="caution">
    <text evidence="8">The sequence shown here is derived from an EMBL/GenBank/DDBJ whole genome shotgun (WGS) entry which is preliminary data.</text>
</comment>
<feature type="domain" description="YknX-like barrel-sandwich hybrid" evidence="6">
    <location>
        <begin position="73"/>
        <end position="233"/>
    </location>
</feature>
<dbReference type="Pfam" id="PF25984">
    <property type="entry name" value="BSH_YknX"/>
    <property type="match status" value="1"/>
</dbReference>
<organism evidence="8 9">
    <name type="scientific">Siminovitchia fordii</name>
    <dbReference type="NCBI Taxonomy" id="254759"/>
    <lineage>
        <taxon>Bacteria</taxon>
        <taxon>Bacillati</taxon>
        <taxon>Bacillota</taxon>
        <taxon>Bacilli</taxon>
        <taxon>Bacillales</taxon>
        <taxon>Bacillaceae</taxon>
        <taxon>Siminovitchia</taxon>
    </lineage>
</organism>
<keyword evidence="4" id="KW-1133">Transmembrane helix</keyword>
<keyword evidence="4" id="KW-0472">Membrane</keyword>
<dbReference type="PANTHER" id="PTHR32347">
    <property type="entry name" value="EFFLUX SYSTEM COMPONENT YKNX-RELATED"/>
    <property type="match status" value="1"/>
</dbReference>
<feature type="domain" description="Multidrug resistance protein MdtA-like C-terminal permuted SH3" evidence="5">
    <location>
        <begin position="335"/>
        <end position="382"/>
    </location>
</feature>
<evidence type="ECO:0000313" key="9">
    <source>
        <dbReference type="Proteomes" id="UP000680279"/>
    </source>
</evidence>
<keyword evidence="9" id="KW-1185">Reference proteome</keyword>
<evidence type="ECO:0000259" key="5">
    <source>
        <dbReference type="Pfam" id="PF25967"/>
    </source>
</evidence>
<dbReference type="Gene3D" id="2.40.420.20">
    <property type="match status" value="1"/>
</dbReference>
<dbReference type="InterPro" id="IPR058636">
    <property type="entry name" value="Beta-barrel_YknX"/>
</dbReference>
<dbReference type="InterPro" id="IPR050465">
    <property type="entry name" value="UPF0194_transport"/>
</dbReference>
<dbReference type="Pfam" id="PF25967">
    <property type="entry name" value="RND-MFP_C"/>
    <property type="match status" value="1"/>
</dbReference>
<protein>
    <submittedName>
        <fullName evidence="8">Uncharacterized protein</fullName>
    </submittedName>
</protein>
<dbReference type="Gene3D" id="2.40.50.100">
    <property type="match status" value="1"/>
</dbReference>
<dbReference type="InterPro" id="IPR058627">
    <property type="entry name" value="MdtA-like_C"/>
</dbReference>
<evidence type="ECO:0000259" key="7">
    <source>
        <dbReference type="Pfam" id="PF25990"/>
    </source>
</evidence>
<proteinExistence type="predicted"/>
<dbReference type="EMBL" id="BOQT01000004">
    <property type="protein sequence ID" value="GIN20338.1"/>
    <property type="molecule type" value="Genomic_DNA"/>
</dbReference>
<name>A0ABQ4K661_9BACI</name>
<comment type="subcellular location">
    <subcellularLocation>
        <location evidence="1">Cell envelope</location>
    </subcellularLocation>
</comment>
<gene>
    <name evidence="8" type="ORF">J1TS3_14720</name>
</gene>
<evidence type="ECO:0000256" key="4">
    <source>
        <dbReference type="SAM" id="Phobius"/>
    </source>
</evidence>
<keyword evidence="4" id="KW-0812">Transmembrane</keyword>
<reference evidence="8 9" key="1">
    <citation type="submission" date="2021-03" db="EMBL/GenBank/DDBJ databases">
        <title>Antimicrobial resistance genes in bacteria isolated from Japanese honey, and their potential for conferring macrolide and lincosamide resistance in the American foulbrood pathogen Paenibacillus larvae.</title>
        <authorList>
            <person name="Okamoto M."/>
            <person name="Kumagai M."/>
            <person name="Kanamori H."/>
            <person name="Takamatsu D."/>
        </authorList>
    </citation>
    <scope>NUCLEOTIDE SEQUENCE [LARGE SCALE GENOMIC DNA]</scope>
    <source>
        <strain evidence="8 9">J1TS3</strain>
    </source>
</reference>